<evidence type="ECO:0000259" key="3">
    <source>
        <dbReference type="Pfam" id="PF15615"/>
    </source>
</evidence>
<sequence>MMYWLLYIGVIWLCAARAQKRGRSAWGWGIFALLLPPVAFLATWFVGSKPVPAPKPTSRTPALATPAVAKPMAPSPAASPSQAPRPTTPMPVSMSAPADASIVDITGQASVLIQVSAAPVVPTPAAAPAAPPAYPVYDYAPPKLGKIYGQQLGLTAQQISWLNKFWCPDNVFLAIESARQATVLLYVAVLKELERQFKAEGSTLAQEVKALDAQAQQAYRQAYSWYSGGSYTSAGEQAGADVYLTMFKQCENAVREQFGHKRKISSQFSAQLTSLDQAYQQRFGNRVQALLPELAPRIPGPDAATELALNAQNTTRWKTAFDQLAAQLPHDTAGFAAGVYRLGELNAHNPAVENIFFEASRTLARHDPEESLRLYLHYLHHDFQSATVNNKQLAKTIQKSLFAQPEHLERFETIVQQFTRDKDLARALEQVPQVYARQRRKIQLDMGAVQAVRQQHSGTVERLNEYLRDEPEVLTPPAATPVPVGLPSADVAEIQLTVAAPAPTGRFGSAVALTATQQELLLLFADSTLTLPQAQVEAFARDRGALRNQLIDSINDGCYELLDDVLIEESGDDYTIYEPYFQQLTTPC</sequence>
<feature type="transmembrane region" description="Helical" evidence="2">
    <location>
        <begin position="28"/>
        <end position="47"/>
    </location>
</feature>
<dbReference type="EMBL" id="SRLC01000001">
    <property type="protein sequence ID" value="TGE23863.1"/>
    <property type="molecule type" value="Genomic_DNA"/>
</dbReference>
<keyword evidence="2" id="KW-0812">Transmembrane</keyword>
<evidence type="ECO:0000256" key="1">
    <source>
        <dbReference type="SAM" id="MobiDB-lite"/>
    </source>
</evidence>
<evidence type="ECO:0000256" key="2">
    <source>
        <dbReference type="SAM" id="Phobius"/>
    </source>
</evidence>
<name>A0A4Z0Q419_9BACT</name>
<comment type="caution">
    <text evidence="4">The sequence shown here is derived from an EMBL/GenBank/DDBJ whole genome shotgun (WGS) entry which is preliminary data.</text>
</comment>
<dbReference type="InterPro" id="IPR028932">
    <property type="entry name" value="TerB-C"/>
</dbReference>
<proteinExistence type="predicted"/>
<evidence type="ECO:0000313" key="4">
    <source>
        <dbReference type="EMBL" id="TGE23863.1"/>
    </source>
</evidence>
<feature type="domain" description="TerB-C" evidence="3">
    <location>
        <begin position="429"/>
        <end position="584"/>
    </location>
</feature>
<feature type="compositionally biased region" description="Low complexity" evidence="1">
    <location>
        <begin position="70"/>
        <end position="85"/>
    </location>
</feature>
<organism evidence="4 5">
    <name type="scientific">Hymenobacter aquaticus</name>
    <dbReference type="NCBI Taxonomy" id="1867101"/>
    <lineage>
        <taxon>Bacteria</taxon>
        <taxon>Pseudomonadati</taxon>
        <taxon>Bacteroidota</taxon>
        <taxon>Cytophagia</taxon>
        <taxon>Cytophagales</taxon>
        <taxon>Hymenobacteraceae</taxon>
        <taxon>Hymenobacter</taxon>
    </lineage>
</organism>
<keyword evidence="2" id="KW-1133">Transmembrane helix</keyword>
<evidence type="ECO:0000313" key="5">
    <source>
        <dbReference type="Proteomes" id="UP000297549"/>
    </source>
</evidence>
<reference evidence="4 5" key="1">
    <citation type="submission" date="2019-04" db="EMBL/GenBank/DDBJ databases">
        <authorList>
            <person name="Feng G."/>
            <person name="Zhang J."/>
            <person name="Zhu H."/>
        </authorList>
    </citation>
    <scope>NUCLEOTIDE SEQUENCE [LARGE SCALE GENOMIC DNA]</scope>
    <source>
        <strain evidence="4 5">JCM 31653</strain>
    </source>
</reference>
<gene>
    <name evidence="4" type="ORF">E5K00_01210</name>
</gene>
<accession>A0A4Z0Q419</accession>
<keyword evidence="2" id="KW-0472">Membrane</keyword>
<keyword evidence="5" id="KW-1185">Reference proteome</keyword>
<dbReference type="Pfam" id="PF15615">
    <property type="entry name" value="TerB_C"/>
    <property type="match status" value="1"/>
</dbReference>
<protein>
    <recommendedName>
        <fullName evidence="3">TerB-C domain-containing protein</fullName>
    </recommendedName>
</protein>
<dbReference type="AlphaFoldDB" id="A0A4Z0Q419"/>
<dbReference type="Proteomes" id="UP000297549">
    <property type="component" value="Unassembled WGS sequence"/>
</dbReference>
<dbReference type="OrthoDB" id="1272986at2"/>
<feature type="region of interest" description="Disordered" evidence="1">
    <location>
        <begin position="70"/>
        <end position="94"/>
    </location>
</feature>